<dbReference type="Pfam" id="PF17390">
    <property type="entry name" value="Bac_rhamnosid_C"/>
    <property type="match status" value="1"/>
</dbReference>
<evidence type="ECO:0000259" key="1">
    <source>
        <dbReference type="PROSITE" id="PS51175"/>
    </source>
</evidence>
<comment type="caution">
    <text evidence="2">The sequence shown here is derived from an EMBL/GenBank/DDBJ whole genome shotgun (WGS) entry which is preliminary data.</text>
</comment>
<gene>
    <name evidence="2" type="ORF">GCM10017581_038390</name>
</gene>
<dbReference type="SUPFAM" id="SSF49785">
    <property type="entry name" value="Galactose-binding domain-like"/>
    <property type="match status" value="1"/>
</dbReference>
<dbReference type="CDD" id="cd04082">
    <property type="entry name" value="CBM35_pectate_lyase-like"/>
    <property type="match status" value="1"/>
</dbReference>
<dbReference type="Gene3D" id="2.60.420.10">
    <property type="entry name" value="Maltose phosphorylase, domain 3"/>
    <property type="match status" value="1"/>
</dbReference>
<dbReference type="InterPro" id="IPR008928">
    <property type="entry name" value="6-hairpin_glycosidase_sf"/>
</dbReference>
<keyword evidence="3" id="KW-1185">Reference proteome</keyword>
<dbReference type="PROSITE" id="PS51175">
    <property type="entry name" value="CBM6"/>
    <property type="match status" value="1"/>
</dbReference>
<dbReference type="InterPro" id="IPR035398">
    <property type="entry name" value="Bac_rhamnosid_C"/>
</dbReference>
<proteinExistence type="predicted"/>
<reference evidence="2" key="2">
    <citation type="submission" date="2023-01" db="EMBL/GenBank/DDBJ databases">
        <authorList>
            <person name="Sun Q."/>
            <person name="Evtushenko L."/>
        </authorList>
    </citation>
    <scope>NUCLEOTIDE SEQUENCE</scope>
    <source>
        <strain evidence="2">VKM Ac-1321</strain>
    </source>
</reference>
<evidence type="ECO:0000313" key="3">
    <source>
        <dbReference type="Proteomes" id="UP001143480"/>
    </source>
</evidence>
<sequence length="757" mass="78511">MTNAGALVTGGSGTAKLTMAPGGPAPVIILDYGKNVGGYPYFTVAAQSGNPVLRASYSEGSQYIGANGDGGGAFNAGDKSRANNYTIRGAGTINHSLIQGGERFQRIALTSPGSVTLSAIGIKFSAYRATANEYQGYFMSSSDELNKIWYAGAYTNQLSMLPPGTGGINQLPLILDGAKRDRNVWIGDMYVEGPTNYVSLGSNGNEYLKQSIRLLGSYQLTSGFVTGCLAPQSPVHTGPLIPGTTACYSTSYSLYFTPDLADYYRATGDLDFVRSQFPVVQRQLGWNASRVNGQGLLVTDTSDGLDWDWYDGNKTGAVTAYNALYYLNLTEAAYLARETGQPDLATQYTNKAAALRIAINANLFNAGTGVYDLSDKVRGTVTQDANADAVLFGVAPAGAVPGILAKLKSTLWGTHGPRPFSGSGYSTLISPFISGIELNARLATGDTAGAMQLVSDVWGQMVRPGPSYTGTMWENIKPDGSVEKGSTSLAHGWSSAPTSALTRYVLGARPVDAGYATWIVQPQPGSLSWTAGQVPTPHGPLAVKWGRATGGGFDMDVTAPNGTSGTIAVPASGQTTAIAVNGTSVWDRGTFTAGAGVTSARSDGSYVYLSVSAAGNYRVTARAGSGEPTPTQRYEAETAPAVCQGTIDSNHSGFSGAGFCNADNAVGAYSQFTVNAPAAGTATIGVRFANGGAPARSANLIVNGATVAALSFEGTGAWTTWVTKTVTVPVNAGNNTIRFSPTTAEGLPNVDFLEVGA</sequence>
<dbReference type="InterPro" id="IPR005084">
    <property type="entry name" value="CBM6"/>
</dbReference>
<dbReference type="InterPro" id="IPR012341">
    <property type="entry name" value="6hp_glycosidase-like_sf"/>
</dbReference>
<dbReference type="SUPFAM" id="SSF48208">
    <property type="entry name" value="Six-hairpin glycosidases"/>
    <property type="match status" value="1"/>
</dbReference>
<dbReference type="GO" id="GO:0005975">
    <property type="term" value="P:carbohydrate metabolic process"/>
    <property type="evidence" value="ECO:0007669"/>
    <property type="project" value="InterPro"/>
</dbReference>
<dbReference type="Gene3D" id="1.50.10.10">
    <property type="match status" value="1"/>
</dbReference>
<dbReference type="Proteomes" id="UP001143480">
    <property type="component" value="Unassembled WGS sequence"/>
</dbReference>
<protein>
    <recommendedName>
        <fullName evidence="1">CBM6 domain-containing protein</fullName>
    </recommendedName>
</protein>
<organism evidence="2 3">
    <name type="scientific">Dactylosporangium matsuzakiense</name>
    <dbReference type="NCBI Taxonomy" id="53360"/>
    <lineage>
        <taxon>Bacteria</taxon>
        <taxon>Bacillati</taxon>
        <taxon>Actinomycetota</taxon>
        <taxon>Actinomycetes</taxon>
        <taxon>Micromonosporales</taxon>
        <taxon>Micromonosporaceae</taxon>
        <taxon>Dactylosporangium</taxon>
    </lineage>
</organism>
<dbReference type="EMBL" id="BSFP01000021">
    <property type="protein sequence ID" value="GLL02097.1"/>
    <property type="molecule type" value="Genomic_DNA"/>
</dbReference>
<dbReference type="PANTHER" id="PTHR34987">
    <property type="entry name" value="C, PUTATIVE (AFU_ORTHOLOGUE AFUA_3G02880)-RELATED"/>
    <property type="match status" value="1"/>
</dbReference>
<accession>A0A9W6NML9</accession>
<name>A0A9W6NML9_9ACTN</name>
<evidence type="ECO:0000313" key="2">
    <source>
        <dbReference type="EMBL" id="GLL02097.1"/>
    </source>
</evidence>
<reference evidence="2" key="1">
    <citation type="journal article" date="2014" name="Int. J. Syst. Evol. Microbiol.">
        <title>Complete genome sequence of Corynebacterium casei LMG S-19264T (=DSM 44701T), isolated from a smear-ripened cheese.</title>
        <authorList>
            <consortium name="US DOE Joint Genome Institute (JGI-PGF)"/>
            <person name="Walter F."/>
            <person name="Albersmeier A."/>
            <person name="Kalinowski J."/>
            <person name="Ruckert C."/>
        </authorList>
    </citation>
    <scope>NUCLEOTIDE SEQUENCE</scope>
    <source>
        <strain evidence="2">VKM Ac-1321</strain>
    </source>
</reference>
<dbReference type="InterPro" id="IPR035396">
    <property type="entry name" value="Bac_rhamnosid6H"/>
</dbReference>
<dbReference type="Pfam" id="PF03422">
    <property type="entry name" value="CBM_6"/>
    <property type="match status" value="1"/>
</dbReference>
<dbReference type="PANTHER" id="PTHR34987:SF4">
    <property type="entry name" value="ALPHA-L-RHAMNOSIDASE C-TERMINAL DOMAIN-CONTAINING PROTEIN"/>
    <property type="match status" value="1"/>
</dbReference>
<dbReference type="GO" id="GO:0030246">
    <property type="term" value="F:carbohydrate binding"/>
    <property type="evidence" value="ECO:0007669"/>
    <property type="project" value="InterPro"/>
</dbReference>
<feature type="domain" description="CBM6" evidence="1">
    <location>
        <begin position="632"/>
        <end position="756"/>
    </location>
</feature>
<dbReference type="Pfam" id="PF17389">
    <property type="entry name" value="Bac_rhamnosid6H"/>
    <property type="match status" value="1"/>
</dbReference>
<dbReference type="AlphaFoldDB" id="A0A9W6NML9"/>
<dbReference type="Gene3D" id="2.60.120.260">
    <property type="entry name" value="Galactose-binding domain-like"/>
    <property type="match status" value="1"/>
</dbReference>
<dbReference type="InterPro" id="IPR008979">
    <property type="entry name" value="Galactose-bd-like_sf"/>
</dbReference>